<comment type="caution">
    <text evidence="1">The sequence shown here is derived from an EMBL/GenBank/DDBJ whole genome shotgun (WGS) entry which is preliminary data.</text>
</comment>
<keyword evidence="2" id="KW-1185">Reference proteome</keyword>
<reference evidence="1" key="1">
    <citation type="submission" date="2022-08" db="EMBL/GenBank/DDBJ databases">
        <title>Genome Sequence of Lecanicillium fungicola.</title>
        <authorList>
            <person name="Buettner E."/>
        </authorList>
    </citation>
    <scope>NUCLEOTIDE SEQUENCE</scope>
    <source>
        <strain evidence="1">Babe33</strain>
    </source>
</reference>
<evidence type="ECO:0000313" key="2">
    <source>
        <dbReference type="Proteomes" id="UP001143910"/>
    </source>
</evidence>
<gene>
    <name evidence="1" type="ORF">NQ176_g10546</name>
</gene>
<dbReference type="Proteomes" id="UP001143910">
    <property type="component" value="Unassembled WGS sequence"/>
</dbReference>
<accession>A0ACC1MF76</accession>
<organism evidence="1 2">
    <name type="scientific">Zarea fungicola</name>
    <dbReference type="NCBI Taxonomy" id="93591"/>
    <lineage>
        <taxon>Eukaryota</taxon>
        <taxon>Fungi</taxon>
        <taxon>Dikarya</taxon>
        <taxon>Ascomycota</taxon>
        <taxon>Pezizomycotina</taxon>
        <taxon>Sordariomycetes</taxon>
        <taxon>Hypocreomycetidae</taxon>
        <taxon>Hypocreales</taxon>
        <taxon>Cordycipitaceae</taxon>
        <taxon>Zarea</taxon>
    </lineage>
</organism>
<sequence length="126" mass="13844">MPIDEGWTQIRRKSRRSAPTTKAAATAHSLPDKFEPRTTGILQSPEALQADYDKIRTQWLASPAHESITKLADTYARTLTIKRAVCLGIGTFDPEDGAWEAKRAAFVQLCALSTLASQFGKPANQD</sequence>
<proteinExistence type="predicted"/>
<evidence type="ECO:0000313" key="1">
    <source>
        <dbReference type="EMBL" id="KAJ2965580.1"/>
    </source>
</evidence>
<dbReference type="EMBL" id="JANJQO010002928">
    <property type="protein sequence ID" value="KAJ2965580.1"/>
    <property type="molecule type" value="Genomic_DNA"/>
</dbReference>
<name>A0ACC1MF76_9HYPO</name>
<protein>
    <submittedName>
        <fullName evidence="1">Uncharacterized protein</fullName>
    </submittedName>
</protein>